<evidence type="ECO:0000256" key="1">
    <source>
        <dbReference type="ARBA" id="ARBA00022801"/>
    </source>
</evidence>
<accession>A0A2X2DAR3</accession>
<dbReference type="SUPFAM" id="SSF53474">
    <property type="entry name" value="alpha/beta-Hydrolases"/>
    <property type="match status" value="1"/>
</dbReference>
<dbReference type="Proteomes" id="UP000250443">
    <property type="component" value="Unassembled WGS sequence"/>
</dbReference>
<gene>
    <name evidence="4" type="ORF">NCTC11842_05497</name>
</gene>
<dbReference type="RefSeq" id="WP_010798931.1">
    <property type="nucleotide sequence ID" value="NZ_UAUF01000015.1"/>
</dbReference>
<evidence type="ECO:0000256" key="2">
    <source>
        <dbReference type="SAM" id="SignalP"/>
    </source>
</evidence>
<evidence type="ECO:0000259" key="3">
    <source>
        <dbReference type="Pfam" id="PF01738"/>
    </source>
</evidence>
<dbReference type="EMBL" id="UAUF01000015">
    <property type="protein sequence ID" value="SPZ16464.1"/>
    <property type="molecule type" value="Genomic_DNA"/>
</dbReference>
<sequence>MKRSALATLAVLGSLVAVAQAREHSDIPARQEFYAYASQTLSDTQFLTGQSGRPVTLTAGLSLPAGEGPFPAVILQHGSGGIGDNITYWQRTLNQQGIATFVLDGFTGRELISTGKDQAQLGRLNFILDEYRALALLASQPRIDASRIVLMGFSRGGQASLYASLARFQKEWMAGDARFAAYIAFYPDCSISFKDEDKVVNKPIRVFHGEADDYDPLSRCTPYLDRLAKAGADVKVFRYPEAHHGFDSPASQPVRVAQGSQTVRACQIVEGEQGALINEETGEPFRYTDACVAHDPHVGPNADATRQATEDVLAFLKNVLDKP</sequence>
<evidence type="ECO:0000313" key="4">
    <source>
        <dbReference type="EMBL" id="SPZ16464.1"/>
    </source>
</evidence>
<keyword evidence="2" id="KW-0732">Signal</keyword>
<dbReference type="AlphaFoldDB" id="A0A2X2DAR3"/>
<dbReference type="GO" id="GO:0052689">
    <property type="term" value="F:carboxylic ester hydrolase activity"/>
    <property type="evidence" value="ECO:0007669"/>
    <property type="project" value="UniProtKB-ARBA"/>
</dbReference>
<name>A0A2X2DAR3_PSELU</name>
<protein>
    <submittedName>
        <fullName evidence="4">Putative hydrolase</fullName>
    </submittedName>
</protein>
<evidence type="ECO:0000313" key="5">
    <source>
        <dbReference type="Proteomes" id="UP000250443"/>
    </source>
</evidence>
<dbReference type="InterPro" id="IPR029058">
    <property type="entry name" value="AB_hydrolase_fold"/>
</dbReference>
<reference evidence="4 5" key="1">
    <citation type="submission" date="2018-06" db="EMBL/GenBank/DDBJ databases">
        <authorList>
            <consortium name="Pathogen Informatics"/>
            <person name="Doyle S."/>
        </authorList>
    </citation>
    <scope>NUCLEOTIDE SEQUENCE [LARGE SCALE GENOMIC DNA]</scope>
    <source>
        <strain evidence="4 5">NCTC11842</strain>
    </source>
</reference>
<proteinExistence type="predicted"/>
<dbReference type="Gene3D" id="3.40.50.1820">
    <property type="entry name" value="alpha/beta hydrolase"/>
    <property type="match status" value="1"/>
</dbReference>
<dbReference type="PANTHER" id="PTHR22946:SF9">
    <property type="entry name" value="POLYKETIDE TRANSFERASE AF380"/>
    <property type="match status" value="1"/>
</dbReference>
<feature type="chain" id="PRO_5015970419" evidence="2">
    <location>
        <begin position="20"/>
        <end position="323"/>
    </location>
</feature>
<dbReference type="PANTHER" id="PTHR22946">
    <property type="entry name" value="DIENELACTONE HYDROLASE DOMAIN-CONTAINING PROTEIN-RELATED"/>
    <property type="match status" value="1"/>
</dbReference>
<organism evidence="4 5">
    <name type="scientific">Pseudomonas luteola</name>
    <dbReference type="NCBI Taxonomy" id="47886"/>
    <lineage>
        <taxon>Bacteria</taxon>
        <taxon>Pseudomonadati</taxon>
        <taxon>Pseudomonadota</taxon>
        <taxon>Gammaproteobacteria</taxon>
        <taxon>Pseudomonadales</taxon>
        <taxon>Pseudomonadaceae</taxon>
        <taxon>Pseudomonas</taxon>
    </lineage>
</organism>
<dbReference type="Pfam" id="PF01738">
    <property type="entry name" value="DLH"/>
    <property type="match status" value="1"/>
</dbReference>
<feature type="signal peptide" evidence="2">
    <location>
        <begin position="1"/>
        <end position="19"/>
    </location>
</feature>
<feature type="domain" description="Dienelactone hydrolase" evidence="3">
    <location>
        <begin position="61"/>
        <end position="252"/>
    </location>
</feature>
<keyword evidence="1 4" id="KW-0378">Hydrolase</keyword>
<dbReference type="InterPro" id="IPR002925">
    <property type="entry name" value="Dienelactn_hydro"/>
</dbReference>
<dbReference type="InterPro" id="IPR050261">
    <property type="entry name" value="FrsA_esterase"/>
</dbReference>